<organism evidence="3 4">
    <name type="scientific">Aspergillus parasiticus</name>
    <dbReference type="NCBI Taxonomy" id="5067"/>
    <lineage>
        <taxon>Eukaryota</taxon>
        <taxon>Fungi</taxon>
        <taxon>Dikarya</taxon>
        <taxon>Ascomycota</taxon>
        <taxon>Pezizomycotina</taxon>
        <taxon>Eurotiomycetes</taxon>
        <taxon>Eurotiomycetidae</taxon>
        <taxon>Eurotiales</taxon>
        <taxon>Aspergillaceae</taxon>
        <taxon>Aspergillus</taxon>
        <taxon>Aspergillus subgen. Circumdati</taxon>
    </lineage>
</organism>
<feature type="transmembrane region" description="Helical" evidence="2">
    <location>
        <begin position="298"/>
        <end position="320"/>
    </location>
</feature>
<accession>A0A5N6E1T1</accession>
<gene>
    <name evidence="3" type="ORF">BDV34DRAFT_185261</name>
</gene>
<name>A0A5N6E1T1_ASPPA</name>
<dbReference type="OMA" id="CTSQMIS"/>
<evidence type="ECO:0000256" key="2">
    <source>
        <dbReference type="SAM" id="Phobius"/>
    </source>
</evidence>
<dbReference type="Proteomes" id="UP000326532">
    <property type="component" value="Unassembled WGS sequence"/>
</dbReference>
<dbReference type="VEuPathDB" id="FungiDB:BDV34DRAFT_185261"/>
<proteinExistence type="predicted"/>
<evidence type="ECO:0000313" key="3">
    <source>
        <dbReference type="EMBL" id="KAB8211157.1"/>
    </source>
</evidence>
<feature type="compositionally biased region" description="Basic and acidic residues" evidence="1">
    <location>
        <begin position="483"/>
        <end position="507"/>
    </location>
</feature>
<sequence>MNRTLFTWIAIMSDPRDVTPAQFETAAKLLKEICASEDDAFMVGLLEAIVQKDPAGYTSKHSYKVSNPTDWKAVKAMGTPGPHFSLRLAGGAYRFANNGLGLSELFVNSSTGTIHVDGEPVQNLQVHQGDVTFSTKDGKNFKIQFQCAQLPGDERSDPLFKGDTWSDDNEASTTTIMGTKFHPWGNSNEKDMADQTGRLLEEIPPPGPGISEAKMLAAAAVRVDAAMDSISVCLDLIRGHHDPLSEGVMVMDVSLGSGGVSIPVDVYLGGFGLLICTAAAGVGGYLREKDEAHKWESAGGMAFAAGAAYLVATIVALTRYKCINRPSSEMRSFIKQYGAKGEPGEDEHLLQTWDLIEKIVTEEVERLSTDDLKDEPKTHFESIRKSIGNEYRKKVRGDVGLTAYRKFRTLRHLAREEYDKAFDEETSAKFDADVSKGLLEKLMERKIKKRKAEVESKTLGDQIIELNRQRNAKTIARDKEIDQMKQHVSDKEEQKKEEERIKEKYAEELQPIEDQLREKGEAQEKAEKDKLVDVEGPLKDIKREIERSRQSEKDAQGKSHTHG</sequence>
<reference evidence="3 4" key="1">
    <citation type="submission" date="2019-04" db="EMBL/GenBank/DDBJ databases">
        <title>Fungal friends and foes A comparative genomics study of 23 Aspergillus species from section Flavi.</title>
        <authorList>
            <consortium name="DOE Joint Genome Institute"/>
            <person name="Kjaerbolling I."/>
            <person name="Vesth T.C."/>
            <person name="Frisvad J.C."/>
            <person name="Nybo J.L."/>
            <person name="Theobald S."/>
            <person name="Kildgaard S."/>
            <person name="Petersen T.I."/>
            <person name="Kuo A."/>
            <person name="Sato A."/>
            <person name="Lyhne E.K."/>
            <person name="Kogle M.E."/>
            <person name="Wiebenga A."/>
            <person name="Kun R.S."/>
            <person name="Lubbers R.J."/>
            <person name="Makela M.R."/>
            <person name="Barry K."/>
            <person name="Chovatia M."/>
            <person name="Clum A."/>
            <person name="Daum C."/>
            <person name="Haridas S."/>
            <person name="He G."/>
            <person name="LaButti K."/>
            <person name="Lipzen A."/>
            <person name="Mondo S."/>
            <person name="Pangilinan J."/>
            <person name="Riley R."/>
            <person name="Salamov A."/>
            <person name="Simmons B.A."/>
            <person name="Magnuson J.K."/>
            <person name="Henrissat B."/>
            <person name="Mortensen U.H."/>
            <person name="Larsen T.O."/>
            <person name="De vries R.P."/>
            <person name="Grigoriev I.V."/>
            <person name="Machida M."/>
            <person name="Baker S.E."/>
            <person name="Andersen M.R."/>
        </authorList>
    </citation>
    <scope>NUCLEOTIDE SEQUENCE [LARGE SCALE GENOMIC DNA]</scope>
    <source>
        <strain evidence="3 4">CBS 117618</strain>
    </source>
</reference>
<keyword evidence="2" id="KW-0472">Membrane</keyword>
<feature type="non-terminal residue" evidence="3">
    <location>
        <position position="563"/>
    </location>
</feature>
<feature type="transmembrane region" description="Helical" evidence="2">
    <location>
        <begin position="266"/>
        <end position="286"/>
    </location>
</feature>
<evidence type="ECO:0000313" key="4">
    <source>
        <dbReference type="Proteomes" id="UP000326532"/>
    </source>
</evidence>
<keyword evidence="4" id="KW-1185">Reference proteome</keyword>
<dbReference type="EMBL" id="ML734939">
    <property type="protein sequence ID" value="KAB8211157.1"/>
    <property type="molecule type" value="Genomic_DNA"/>
</dbReference>
<dbReference type="AlphaFoldDB" id="A0A5N6E1T1"/>
<feature type="region of interest" description="Disordered" evidence="1">
    <location>
        <begin position="483"/>
        <end position="563"/>
    </location>
</feature>
<feature type="compositionally biased region" description="Basic and acidic residues" evidence="1">
    <location>
        <begin position="514"/>
        <end position="557"/>
    </location>
</feature>
<keyword evidence="2" id="KW-1133">Transmembrane helix</keyword>
<keyword evidence="2" id="KW-0812">Transmembrane</keyword>
<protein>
    <submittedName>
        <fullName evidence="3">Uncharacterized protein</fullName>
    </submittedName>
</protein>
<evidence type="ECO:0000256" key="1">
    <source>
        <dbReference type="SAM" id="MobiDB-lite"/>
    </source>
</evidence>